<feature type="non-terminal residue" evidence="1">
    <location>
        <position position="1"/>
    </location>
</feature>
<reference evidence="1" key="1">
    <citation type="journal article" date="2015" name="Nature">
        <title>Complex archaea that bridge the gap between prokaryotes and eukaryotes.</title>
        <authorList>
            <person name="Spang A."/>
            <person name="Saw J.H."/>
            <person name="Jorgensen S.L."/>
            <person name="Zaremba-Niedzwiedzka K."/>
            <person name="Martijn J."/>
            <person name="Lind A.E."/>
            <person name="van Eijk R."/>
            <person name="Schleper C."/>
            <person name="Guy L."/>
            <person name="Ettema T.J."/>
        </authorList>
    </citation>
    <scope>NUCLEOTIDE SEQUENCE</scope>
</reference>
<comment type="caution">
    <text evidence="1">The sequence shown here is derived from an EMBL/GenBank/DDBJ whole genome shotgun (WGS) entry which is preliminary data.</text>
</comment>
<accession>A0A0F9BKE4</accession>
<dbReference type="AlphaFoldDB" id="A0A0F9BKE4"/>
<organism evidence="1">
    <name type="scientific">marine sediment metagenome</name>
    <dbReference type="NCBI Taxonomy" id="412755"/>
    <lineage>
        <taxon>unclassified sequences</taxon>
        <taxon>metagenomes</taxon>
        <taxon>ecological metagenomes</taxon>
    </lineage>
</organism>
<protein>
    <submittedName>
        <fullName evidence="1">Uncharacterized protein</fullName>
    </submittedName>
</protein>
<sequence length="71" mass="8337">LTNGDIYDQYCDKADEIERKYDVAWQSVWNLSLKTKRRRQVIREASKVCDLAMAKAVCWVLNEQDKKDKGV</sequence>
<gene>
    <name evidence="1" type="ORF">LCGC14_2436130</name>
</gene>
<proteinExistence type="predicted"/>
<evidence type="ECO:0000313" key="1">
    <source>
        <dbReference type="EMBL" id="KKL22374.1"/>
    </source>
</evidence>
<dbReference type="EMBL" id="LAZR01037376">
    <property type="protein sequence ID" value="KKL22374.1"/>
    <property type="molecule type" value="Genomic_DNA"/>
</dbReference>
<name>A0A0F9BKE4_9ZZZZ</name>